<dbReference type="Proteomes" id="UP000198367">
    <property type="component" value="Chromosome"/>
</dbReference>
<gene>
    <name evidence="1" type="ORF">CF168_10515</name>
</gene>
<dbReference type="AlphaFoldDB" id="A0A220UMN9"/>
<reference evidence="1 2" key="1">
    <citation type="submission" date="2017-07" db="EMBL/GenBank/DDBJ databases">
        <title>Phenotypical and genomic characterization of a clinical isolate of Shewanella bicestrii sp. nov. producing an extended-spectrum beta-lactamase and a new oxacillinase variant.</title>
        <authorList>
            <person name="Jousset A.B."/>
            <person name="Bonnin R.A."/>
            <person name="Girlich D."/>
            <person name="Dabos L."/>
            <person name="Potron A."/>
            <person name="Dortet L."/>
            <person name="Glaser P."/>
            <person name="Naas T."/>
        </authorList>
    </citation>
    <scope>NUCLEOTIDE SEQUENCE [LARGE SCALE GENOMIC DNA]</scope>
    <source>
        <strain evidence="1 2">JAB-1</strain>
    </source>
</reference>
<protein>
    <submittedName>
        <fullName evidence="1">Uncharacterized protein</fullName>
    </submittedName>
</protein>
<proteinExistence type="predicted"/>
<sequence length="127" mass="13709">MWQSFNAPTLCALNDCGWVGGSPPRIPRSRIAVNNEAKGVGMFTSILLTVALSHVAQNPIPVSPTPPTQPESRAVQRQAVQFDTIGLQDDIHAELLLQIELLSQAISDNIEEGILPTAPVELMTVKD</sequence>
<dbReference type="KEGG" id="sbj:CF168_10515"/>
<evidence type="ECO:0000313" key="2">
    <source>
        <dbReference type="Proteomes" id="UP000198367"/>
    </source>
</evidence>
<keyword evidence="2" id="KW-1185">Reference proteome</keyword>
<name>A0A220UMN9_9GAMM</name>
<dbReference type="EMBL" id="CP022358">
    <property type="protein sequence ID" value="ASK69270.1"/>
    <property type="molecule type" value="Genomic_DNA"/>
</dbReference>
<organism evidence="1 2">
    <name type="scientific">Shewanella bicestrii</name>
    <dbReference type="NCBI Taxonomy" id="2018305"/>
    <lineage>
        <taxon>Bacteria</taxon>
        <taxon>Pseudomonadati</taxon>
        <taxon>Pseudomonadota</taxon>
        <taxon>Gammaproteobacteria</taxon>
        <taxon>Alteromonadales</taxon>
        <taxon>Shewanellaceae</taxon>
        <taxon>Shewanella</taxon>
    </lineage>
</organism>
<evidence type="ECO:0000313" key="1">
    <source>
        <dbReference type="EMBL" id="ASK69270.1"/>
    </source>
</evidence>
<accession>A0A220UMN9</accession>